<keyword evidence="8 12" id="KW-0653">Protein transport</keyword>
<sequence length="249" mass="27154">MESTVSNIGFSHFIAQSDFLGKTILAILIGMSIVSWTLIIIKGIAGWRRKQYSNQFLHFFWNASSLDTVRHEIQTHGIRCPFSHLTSHAQHAQEHHVHYGAAKLSEAGTQQEFVIRTMRMVMDEDAARLENGLTVLATIGSTAPFIGLFGTVWGIYNALINISASGAGTLDKVAGPVGEALIMTGIGLAVAIPAVIGYNWLVRSNNVLMSKLDTFANELLTFLTTGKLYSINSEPTDMASPVVHNIKRG</sequence>
<keyword evidence="9 13" id="KW-1133">Transmembrane helix</keyword>
<evidence type="ECO:0000256" key="4">
    <source>
        <dbReference type="ARBA" id="ARBA00022448"/>
    </source>
</evidence>
<evidence type="ECO:0000313" key="15">
    <source>
        <dbReference type="EMBL" id="EEO30020.1"/>
    </source>
</evidence>
<keyword evidence="6" id="KW-0997">Cell inner membrane</keyword>
<dbReference type="OrthoDB" id="9805133at2"/>
<comment type="function">
    <text evidence="11">Involved in the TonB-dependent energy-dependent transport of various receptor-bound substrates. Protects ExbD from proteolytic degradation and functionally stabilizes TonB.</text>
</comment>
<comment type="subunit">
    <text evidence="2">The accessory proteins ExbB and ExbD seem to form a complex with TonB.</text>
</comment>
<evidence type="ECO:0000256" key="1">
    <source>
        <dbReference type="ARBA" id="ARBA00004429"/>
    </source>
</evidence>
<evidence type="ECO:0000256" key="8">
    <source>
        <dbReference type="ARBA" id="ARBA00022927"/>
    </source>
</evidence>
<evidence type="ECO:0000256" key="12">
    <source>
        <dbReference type="RuleBase" id="RU004057"/>
    </source>
</evidence>
<accession>C3X9Z4</accession>
<dbReference type="InterPro" id="IPR050790">
    <property type="entry name" value="ExbB/TolQ_transport"/>
</dbReference>
<dbReference type="STRING" id="847.BRW83_1098"/>
<evidence type="ECO:0000256" key="9">
    <source>
        <dbReference type="ARBA" id="ARBA00022989"/>
    </source>
</evidence>
<feature type="domain" description="MotA/TolQ/ExbB proton channel" evidence="14">
    <location>
        <begin position="100"/>
        <end position="213"/>
    </location>
</feature>
<protein>
    <recommendedName>
        <fullName evidence="3">Biopolymer transport protein ExbB</fullName>
    </recommendedName>
</protein>
<dbReference type="GO" id="GO:0005886">
    <property type="term" value="C:plasma membrane"/>
    <property type="evidence" value="ECO:0007669"/>
    <property type="project" value="UniProtKB-SubCell"/>
</dbReference>
<dbReference type="RefSeq" id="WP_005880872.1">
    <property type="nucleotide sequence ID" value="NZ_CP019430.1"/>
</dbReference>
<dbReference type="Proteomes" id="UP000005089">
    <property type="component" value="Unassembled WGS sequence"/>
</dbReference>
<keyword evidence="7 13" id="KW-0812">Transmembrane</keyword>
<dbReference type="InterPro" id="IPR002898">
    <property type="entry name" value="MotA_ExbB_proton_chnl"/>
</dbReference>
<dbReference type="HOGENOM" id="CLU_053325_2_0_4"/>
<dbReference type="AlphaFoldDB" id="C3X9Z4"/>
<evidence type="ECO:0000256" key="10">
    <source>
        <dbReference type="ARBA" id="ARBA00023136"/>
    </source>
</evidence>
<evidence type="ECO:0000256" key="7">
    <source>
        <dbReference type="ARBA" id="ARBA00022692"/>
    </source>
</evidence>
<dbReference type="PANTHER" id="PTHR30625">
    <property type="entry name" value="PROTEIN TOLQ"/>
    <property type="match status" value="1"/>
</dbReference>
<gene>
    <name evidence="15" type="ORF">OFBG_01048</name>
</gene>
<reference evidence="15 16" key="1">
    <citation type="submission" date="2009-02" db="EMBL/GenBank/DDBJ databases">
        <title>The Genome Sequence of Oxalobacter formigenes OXCC13.</title>
        <authorList>
            <consortium name="The Broad Institute Genome Sequencing Platform"/>
            <person name="Ward D."/>
            <person name="Young S.K."/>
            <person name="Kodira C.D."/>
            <person name="Zeng Q."/>
            <person name="Koehrsen M."/>
            <person name="Alvarado L."/>
            <person name="Berlin A."/>
            <person name="Borenstein D."/>
            <person name="Chen Z."/>
            <person name="Engels R."/>
            <person name="Freedman E."/>
            <person name="Gellesch M."/>
            <person name="Goldberg J."/>
            <person name="Griggs A."/>
            <person name="Gujja S."/>
            <person name="Heiman D."/>
            <person name="Hepburn T."/>
            <person name="Howarth C."/>
            <person name="Jen D."/>
            <person name="Larson L."/>
            <person name="Lewis B."/>
            <person name="Mehta T."/>
            <person name="Park D."/>
            <person name="Pearson M."/>
            <person name="Roberts A."/>
            <person name="Saif S."/>
            <person name="Shea T."/>
            <person name="Shenoy N."/>
            <person name="Sisk P."/>
            <person name="Stolte C."/>
            <person name="Sykes S."/>
            <person name="Walk T."/>
            <person name="White J."/>
            <person name="Yandava C."/>
            <person name="Allison M.J."/>
            <person name="Lander E."/>
            <person name="Nusbaum C."/>
            <person name="Galagan J."/>
            <person name="Birren B."/>
        </authorList>
    </citation>
    <scope>NUCLEOTIDE SEQUENCE [LARGE SCALE GENOMIC DNA]</scope>
    <source>
        <strain evidence="15 16">OXCC13</strain>
    </source>
</reference>
<keyword evidence="16" id="KW-1185">Reference proteome</keyword>
<comment type="subcellular location">
    <subcellularLocation>
        <location evidence="1">Cell inner membrane</location>
        <topology evidence="1">Multi-pass membrane protein</topology>
    </subcellularLocation>
    <subcellularLocation>
        <location evidence="12">Membrane</location>
        <topology evidence="12">Multi-pass membrane protein</topology>
    </subcellularLocation>
</comment>
<comment type="similarity">
    <text evidence="12">Belongs to the exbB/tolQ family.</text>
</comment>
<keyword evidence="4 12" id="KW-0813">Transport</keyword>
<dbReference type="EMBL" id="GG658170">
    <property type="protein sequence ID" value="EEO30020.1"/>
    <property type="molecule type" value="Genomic_DNA"/>
</dbReference>
<evidence type="ECO:0000313" key="16">
    <source>
        <dbReference type="Proteomes" id="UP000005089"/>
    </source>
</evidence>
<feature type="transmembrane region" description="Helical" evidence="13">
    <location>
        <begin position="180"/>
        <end position="201"/>
    </location>
</feature>
<dbReference type="GO" id="GO:0017038">
    <property type="term" value="P:protein import"/>
    <property type="evidence" value="ECO:0007669"/>
    <property type="project" value="TreeGrafter"/>
</dbReference>
<evidence type="ECO:0000256" key="2">
    <source>
        <dbReference type="ARBA" id="ARBA00011471"/>
    </source>
</evidence>
<dbReference type="eggNOG" id="COG0811">
    <property type="taxonomic scope" value="Bacteria"/>
</dbReference>
<evidence type="ECO:0000256" key="3">
    <source>
        <dbReference type="ARBA" id="ARBA00022093"/>
    </source>
</evidence>
<evidence type="ECO:0000256" key="6">
    <source>
        <dbReference type="ARBA" id="ARBA00022519"/>
    </source>
</evidence>
<name>C3X9Z4_OXAFO</name>
<evidence type="ECO:0000259" key="14">
    <source>
        <dbReference type="Pfam" id="PF01618"/>
    </source>
</evidence>
<evidence type="ECO:0000256" key="11">
    <source>
        <dbReference type="ARBA" id="ARBA00024816"/>
    </source>
</evidence>
<dbReference type="GeneID" id="77134985"/>
<dbReference type="Pfam" id="PF01618">
    <property type="entry name" value="MotA_ExbB"/>
    <property type="match status" value="1"/>
</dbReference>
<organism evidence="15 16">
    <name type="scientific">Oxalobacter formigenes OXCC13</name>
    <dbReference type="NCBI Taxonomy" id="556269"/>
    <lineage>
        <taxon>Bacteria</taxon>
        <taxon>Pseudomonadati</taxon>
        <taxon>Pseudomonadota</taxon>
        <taxon>Betaproteobacteria</taxon>
        <taxon>Burkholderiales</taxon>
        <taxon>Oxalobacteraceae</taxon>
        <taxon>Oxalobacter</taxon>
    </lineage>
</organism>
<proteinExistence type="inferred from homology"/>
<dbReference type="PANTHER" id="PTHR30625:SF14">
    <property type="entry name" value="BIOPOLYMER TRANSPORT PROTEIN EXBB"/>
    <property type="match status" value="1"/>
</dbReference>
<evidence type="ECO:0000256" key="5">
    <source>
        <dbReference type="ARBA" id="ARBA00022475"/>
    </source>
</evidence>
<keyword evidence="10 13" id="KW-0472">Membrane</keyword>
<feature type="transmembrane region" description="Helical" evidence="13">
    <location>
        <begin position="135"/>
        <end position="160"/>
    </location>
</feature>
<feature type="transmembrane region" description="Helical" evidence="13">
    <location>
        <begin position="20"/>
        <end position="41"/>
    </location>
</feature>
<evidence type="ECO:0000256" key="13">
    <source>
        <dbReference type="SAM" id="Phobius"/>
    </source>
</evidence>
<keyword evidence="5" id="KW-1003">Cell membrane</keyword>